<dbReference type="PANTHER" id="PTHR46797">
    <property type="entry name" value="HTH-TYPE TRANSCRIPTIONAL REGULATOR"/>
    <property type="match status" value="1"/>
</dbReference>
<dbReference type="InterPro" id="IPR050807">
    <property type="entry name" value="TransReg_Diox_bact_type"/>
</dbReference>
<dbReference type="RefSeq" id="WP_183771141.1">
    <property type="nucleotide sequence ID" value="NZ_JACHFW010000001.1"/>
</dbReference>
<dbReference type="Pfam" id="PF01381">
    <property type="entry name" value="HTH_3"/>
    <property type="match status" value="1"/>
</dbReference>
<dbReference type="GO" id="GO:0003700">
    <property type="term" value="F:DNA-binding transcription factor activity"/>
    <property type="evidence" value="ECO:0007669"/>
    <property type="project" value="TreeGrafter"/>
</dbReference>
<dbReference type="SMART" id="SM00530">
    <property type="entry name" value="HTH_XRE"/>
    <property type="match status" value="1"/>
</dbReference>
<protein>
    <submittedName>
        <fullName evidence="3">Transcriptional regulator with XRE-family HTH domain</fullName>
    </submittedName>
</protein>
<comment type="caution">
    <text evidence="3">The sequence shown here is derived from an EMBL/GenBank/DDBJ whole genome shotgun (WGS) entry which is preliminary data.</text>
</comment>
<keyword evidence="1" id="KW-0238">DNA-binding</keyword>
<dbReference type="PANTHER" id="PTHR46797:SF1">
    <property type="entry name" value="METHYLPHOSPHONATE SYNTHASE"/>
    <property type="match status" value="1"/>
</dbReference>
<accession>A0A7W8H870</accession>
<dbReference type="EMBL" id="JACHFW010000001">
    <property type="protein sequence ID" value="MBB5263430.1"/>
    <property type="molecule type" value="Genomic_DNA"/>
</dbReference>
<dbReference type="InterPro" id="IPR010982">
    <property type="entry name" value="Lambda_DNA-bd_dom_sf"/>
</dbReference>
<dbReference type="AlphaFoldDB" id="A0A7W8H870"/>
<dbReference type="SUPFAM" id="SSF47413">
    <property type="entry name" value="lambda repressor-like DNA-binding domains"/>
    <property type="match status" value="1"/>
</dbReference>
<organism evidence="3 4">
    <name type="scientific">Catenibacillus scindens</name>
    <dbReference type="NCBI Taxonomy" id="673271"/>
    <lineage>
        <taxon>Bacteria</taxon>
        <taxon>Bacillati</taxon>
        <taxon>Bacillota</taxon>
        <taxon>Clostridia</taxon>
        <taxon>Lachnospirales</taxon>
        <taxon>Lachnospiraceae</taxon>
        <taxon>Catenibacillus</taxon>
    </lineage>
</organism>
<gene>
    <name evidence="3" type="ORF">HNP82_000524</name>
</gene>
<reference evidence="3 4" key="1">
    <citation type="submission" date="2020-08" db="EMBL/GenBank/DDBJ databases">
        <title>Genomic Encyclopedia of Type Strains, Phase IV (KMG-IV): sequencing the most valuable type-strain genomes for metagenomic binning, comparative biology and taxonomic classification.</title>
        <authorList>
            <person name="Goeker M."/>
        </authorList>
    </citation>
    <scope>NUCLEOTIDE SEQUENCE [LARGE SCALE GENOMIC DNA]</scope>
    <source>
        <strain evidence="3 4">DSM 106146</strain>
    </source>
</reference>
<dbReference type="GO" id="GO:0003677">
    <property type="term" value="F:DNA binding"/>
    <property type="evidence" value="ECO:0007669"/>
    <property type="project" value="UniProtKB-KW"/>
</dbReference>
<evidence type="ECO:0000256" key="1">
    <source>
        <dbReference type="ARBA" id="ARBA00023125"/>
    </source>
</evidence>
<evidence type="ECO:0000313" key="4">
    <source>
        <dbReference type="Proteomes" id="UP000543642"/>
    </source>
</evidence>
<sequence length="130" mass="14883">MEKYIGENIKRARIKAGFTQEKLAERIDVSLSVISRLETGRTMVSVSKLLRIARVLNVSAASLLEQNPQTHLYPVSGESVEDGQQPSSYFSTRDAHLYPIDDELYVLIQQLPDKAKQYFKESLRCYLEIF</sequence>
<dbReference type="PROSITE" id="PS50943">
    <property type="entry name" value="HTH_CROC1"/>
    <property type="match status" value="1"/>
</dbReference>
<name>A0A7W8H870_9FIRM</name>
<dbReference type="Gene3D" id="1.10.260.40">
    <property type="entry name" value="lambda repressor-like DNA-binding domains"/>
    <property type="match status" value="1"/>
</dbReference>
<evidence type="ECO:0000313" key="3">
    <source>
        <dbReference type="EMBL" id="MBB5263430.1"/>
    </source>
</evidence>
<dbReference type="GO" id="GO:0005829">
    <property type="term" value="C:cytosol"/>
    <property type="evidence" value="ECO:0007669"/>
    <property type="project" value="TreeGrafter"/>
</dbReference>
<keyword evidence="4" id="KW-1185">Reference proteome</keyword>
<dbReference type="InterPro" id="IPR001387">
    <property type="entry name" value="Cro/C1-type_HTH"/>
</dbReference>
<evidence type="ECO:0000259" key="2">
    <source>
        <dbReference type="PROSITE" id="PS50943"/>
    </source>
</evidence>
<dbReference type="Proteomes" id="UP000543642">
    <property type="component" value="Unassembled WGS sequence"/>
</dbReference>
<dbReference type="CDD" id="cd00093">
    <property type="entry name" value="HTH_XRE"/>
    <property type="match status" value="1"/>
</dbReference>
<proteinExistence type="predicted"/>
<feature type="domain" description="HTH cro/C1-type" evidence="2">
    <location>
        <begin position="9"/>
        <end position="63"/>
    </location>
</feature>